<gene>
    <name evidence="1" type="ORF">FJV41_23360</name>
</gene>
<accession>A0A540WX38</accession>
<evidence type="ECO:0008006" key="3">
    <source>
        <dbReference type="Google" id="ProtNLM"/>
    </source>
</evidence>
<sequence length="100" mass="10862">MPLAATAFGVYENRLHARDGAIVLTEDGLAVLSGAESTQVRFDEIERVLLPSKEPISLALQVILHSGQVVEVPAFGPEGIAFDLFRFLSSAVREARARTR</sequence>
<evidence type="ECO:0000313" key="2">
    <source>
        <dbReference type="Proteomes" id="UP000315369"/>
    </source>
</evidence>
<name>A0A540WX38_9BACT</name>
<dbReference type="Proteomes" id="UP000315369">
    <property type="component" value="Unassembled WGS sequence"/>
</dbReference>
<organism evidence="1 2">
    <name type="scientific">Myxococcus llanfairpwllgwyngyllgogerychwyrndrobwllllantysiliogogogochensis</name>
    <dbReference type="NCBI Taxonomy" id="2590453"/>
    <lineage>
        <taxon>Bacteria</taxon>
        <taxon>Pseudomonadati</taxon>
        <taxon>Myxococcota</taxon>
        <taxon>Myxococcia</taxon>
        <taxon>Myxococcales</taxon>
        <taxon>Cystobacterineae</taxon>
        <taxon>Myxococcaceae</taxon>
        <taxon>Myxococcus</taxon>
    </lineage>
</organism>
<reference evidence="1 2" key="1">
    <citation type="submission" date="2019-06" db="EMBL/GenBank/DDBJ databases">
        <authorList>
            <person name="Livingstone P."/>
            <person name="Whitworth D."/>
        </authorList>
    </citation>
    <scope>NUCLEOTIDE SEQUENCE [LARGE SCALE GENOMIC DNA]</scope>
    <source>
        <strain evidence="1 2">AM401</strain>
    </source>
</reference>
<proteinExistence type="predicted"/>
<dbReference type="RefSeq" id="WP_141644745.1">
    <property type="nucleotide sequence ID" value="NZ_VIFM01000096.1"/>
</dbReference>
<protein>
    <recommendedName>
        <fullName evidence="3">YokE-like PH domain-containing protein</fullName>
    </recommendedName>
</protein>
<keyword evidence="2" id="KW-1185">Reference proteome</keyword>
<comment type="caution">
    <text evidence="1">The sequence shown here is derived from an EMBL/GenBank/DDBJ whole genome shotgun (WGS) entry which is preliminary data.</text>
</comment>
<dbReference type="EMBL" id="VIFM01000096">
    <property type="protein sequence ID" value="TQF13569.1"/>
    <property type="molecule type" value="Genomic_DNA"/>
</dbReference>
<evidence type="ECO:0000313" key="1">
    <source>
        <dbReference type="EMBL" id="TQF13569.1"/>
    </source>
</evidence>
<dbReference type="AlphaFoldDB" id="A0A540WX38"/>